<organism evidence="1 2">
    <name type="scientific">Thermomicrobium roseum (strain ATCC 27502 / DSM 5159 / P-2)</name>
    <dbReference type="NCBI Taxonomy" id="309801"/>
    <lineage>
        <taxon>Bacteria</taxon>
        <taxon>Pseudomonadati</taxon>
        <taxon>Thermomicrobiota</taxon>
        <taxon>Thermomicrobia</taxon>
        <taxon>Thermomicrobiales</taxon>
        <taxon>Thermomicrobiaceae</taxon>
        <taxon>Thermomicrobium</taxon>
    </lineage>
</organism>
<dbReference type="SUPFAM" id="SSF50969">
    <property type="entry name" value="YVTN repeat-like/Quinoprotein amine dehydrogenase"/>
    <property type="match status" value="1"/>
</dbReference>
<dbReference type="KEGG" id="tro:trd_A0497"/>
<geneLocation type="plasmid" evidence="2">
    <name>Tros</name>
</geneLocation>
<dbReference type="eggNOG" id="ENOG5033EQT">
    <property type="taxonomic scope" value="Bacteria"/>
</dbReference>
<proteinExistence type="predicted"/>
<reference evidence="1 2" key="1">
    <citation type="journal article" date="2009" name="PLoS ONE">
        <title>Complete genome sequence of the aerobic CO-oxidizing thermophile Thermomicrobium roseum.</title>
        <authorList>
            <person name="Wu D."/>
            <person name="Raymond J."/>
            <person name="Wu M."/>
            <person name="Chatterji S."/>
            <person name="Ren Q."/>
            <person name="Graham J.E."/>
            <person name="Bryant D.A."/>
            <person name="Robb F."/>
            <person name="Colman A."/>
            <person name="Tallon L.J."/>
            <person name="Badger J.H."/>
            <person name="Madupu R."/>
            <person name="Ward N.L."/>
            <person name="Eisen J.A."/>
        </authorList>
    </citation>
    <scope>NUCLEOTIDE SEQUENCE [LARGE SCALE GENOMIC DNA]</scope>
    <source>
        <strain evidence="2">ATCC 27502 / DSM 5159 / P-2</strain>
        <plasmid evidence="1">unnamed</plasmid>
    </source>
</reference>
<evidence type="ECO:0000313" key="1">
    <source>
        <dbReference type="EMBL" id="ACM06912.1"/>
    </source>
</evidence>
<protein>
    <recommendedName>
        <fullName evidence="3">WD40 repeat domain-containing protein</fullName>
    </recommendedName>
</protein>
<dbReference type="AlphaFoldDB" id="B9L3Y3"/>
<dbReference type="Gene3D" id="2.130.10.10">
    <property type="entry name" value="YVTN repeat-like/Quinoprotein amine dehydrogenase"/>
    <property type="match status" value="1"/>
</dbReference>
<dbReference type="OrthoDB" id="5118203at2"/>
<sequence>MLARGTSRTMRRPIPWPPAWLLASALLVALSALLASQQPRLTAWLVTQPEPLRPTVIAQTSTHLVALDARSGEVIADHPGGAAVLAASPTGERVLALTEEEATVYRFPGWTVEHTVALGPSMPPAQSLPALREAWPRPVVAQVSADSRYAAVSLVSMGTPPAYPWILWVTTLDLERGTWASWAFPVPGAQYTYLVAGSEHLFVVARDNAVSRLDTVGSVYQLDPASGTLLQKRELRSTDPGFAPFPDGPGGRVPSVAGVRLSGCTLDVVTERLELFRFDAATLQLIEQRPPLSAAILTWQVAWLGPDRLALLTHTDALAIADLAERTLTTRLSLEGLAGEQLAGADPATDSVLLLAYDERSLQAAACLFRLTLTGERTTLACGLDLNLYERRFAPTGGLS</sequence>
<keyword evidence="2" id="KW-1185">Reference proteome</keyword>
<accession>B9L3Y3</accession>
<gene>
    <name evidence="1" type="ordered locus">trd_A0497</name>
</gene>
<dbReference type="EMBL" id="CP001276">
    <property type="protein sequence ID" value="ACM06912.1"/>
    <property type="molecule type" value="Genomic_DNA"/>
</dbReference>
<evidence type="ECO:0000313" key="2">
    <source>
        <dbReference type="Proteomes" id="UP000000447"/>
    </source>
</evidence>
<dbReference type="InterPro" id="IPR011044">
    <property type="entry name" value="Quino_amine_DH_bsu"/>
</dbReference>
<dbReference type="Proteomes" id="UP000000447">
    <property type="component" value="Plasmid unnamed"/>
</dbReference>
<name>B9L3Y3_THERP</name>
<dbReference type="InterPro" id="IPR015943">
    <property type="entry name" value="WD40/YVTN_repeat-like_dom_sf"/>
</dbReference>
<dbReference type="HOGENOM" id="CLU_683217_0_0_0"/>
<evidence type="ECO:0008006" key="3">
    <source>
        <dbReference type="Google" id="ProtNLM"/>
    </source>
</evidence>
<keyword evidence="1" id="KW-0614">Plasmid</keyword>